<dbReference type="EMBL" id="BONZ01000009">
    <property type="protein sequence ID" value="GIH12667.1"/>
    <property type="molecule type" value="Genomic_DNA"/>
</dbReference>
<organism evidence="6 7">
    <name type="scientific">Rugosimonospora africana</name>
    <dbReference type="NCBI Taxonomy" id="556532"/>
    <lineage>
        <taxon>Bacteria</taxon>
        <taxon>Bacillati</taxon>
        <taxon>Actinomycetota</taxon>
        <taxon>Actinomycetes</taxon>
        <taxon>Micromonosporales</taxon>
        <taxon>Micromonosporaceae</taxon>
        <taxon>Rugosimonospora</taxon>
    </lineage>
</organism>
<evidence type="ECO:0000259" key="5">
    <source>
        <dbReference type="PROSITE" id="PS50977"/>
    </source>
</evidence>
<keyword evidence="3" id="KW-0804">Transcription</keyword>
<dbReference type="RefSeq" id="WP_203916378.1">
    <property type="nucleotide sequence ID" value="NZ_BONZ01000009.1"/>
</dbReference>
<evidence type="ECO:0000313" key="7">
    <source>
        <dbReference type="Proteomes" id="UP000642748"/>
    </source>
</evidence>
<evidence type="ECO:0000256" key="3">
    <source>
        <dbReference type="ARBA" id="ARBA00023163"/>
    </source>
</evidence>
<feature type="DNA-binding region" description="H-T-H motif" evidence="4">
    <location>
        <begin position="40"/>
        <end position="59"/>
    </location>
</feature>
<dbReference type="InterPro" id="IPR050109">
    <property type="entry name" value="HTH-type_TetR-like_transc_reg"/>
</dbReference>
<dbReference type="InterPro" id="IPR001647">
    <property type="entry name" value="HTH_TetR"/>
</dbReference>
<keyword evidence="2 4" id="KW-0238">DNA-binding</keyword>
<comment type="caution">
    <text evidence="6">The sequence shown here is derived from an EMBL/GenBank/DDBJ whole genome shotgun (WGS) entry which is preliminary data.</text>
</comment>
<dbReference type="Pfam" id="PF00440">
    <property type="entry name" value="TetR_N"/>
    <property type="match status" value="1"/>
</dbReference>
<dbReference type="GO" id="GO:0000976">
    <property type="term" value="F:transcription cis-regulatory region binding"/>
    <property type="evidence" value="ECO:0007669"/>
    <property type="project" value="TreeGrafter"/>
</dbReference>
<reference evidence="6" key="1">
    <citation type="submission" date="2021-01" db="EMBL/GenBank/DDBJ databases">
        <title>Whole genome shotgun sequence of Rugosimonospora africana NBRC 104875.</title>
        <authorList>
            <person name="Komaki H."/>
            <person name="Tamura T."/>
        </authorList>
    </citation>
    <scope>NUCLEOTIDE SEQUENCE</scope>
    <source>
        <strain evidence="6">NBRC 104875</strain>
    </source>
</reference>
<dbReference type="Pfam" id="PF13305">
    <property type="entry name" value="TetR_C_33"/>
    <property type="match status" value="1"/>
</dbReference>
<evidence type="ECO:0000256" key="4">
    <source>
        <dbReference type="PROSITE-ProRule" id="PRU00335"/>
    </source>
</evidence>
<dbReference type="AlphaFoldDB" id="A0A8J3QND1"/>
<keyword evidence="7" id="KW-1185">Reference proteome</keyword>
<evidence type="ECO:0000313" key="6">
    <source>
        <dbReference type="EMBL" id="GIH12667.1"/>
    </source>
</evidence>
<dbReference type="PROSITE" id="PS50977">
    <property type="entry name" value="HTH_TETR_2"/>
    <property type="match status" value="1"/>
</dbReference>
<sequence length="235" mass="25603">METGDEPPARGLRARVRAEMVDEIKAVARRHLAAEGANLSLRAVARDLGMVSSAVYRYFPSRDALLTVLIVEAYDALGEATERAEAAVARRDLRGRWIASCHAVRDWALAHPAEYALIFGSPVPGYAAPPDTVGPASRTPAVLAVILRDAVAAGVVSPNRNERLPRALRADLKRLLADPRFAGIPEPVLARAMTGWIHLFGLVSFELFGRFNDMITDTGQFFDYQVRAMGTQIGL</sequence>
<dbReference type="SUPFAM" id="SSF46689">
    <property type="entry name" value="Homeodomain-like"/>
    <property type="match status" value="1"/>
</dbReference>
<name>A0A8J3QND1_9ACTN</name>
<dbReference type="PANTHER" id="PTHR30055:SF243">
    <property type="entry name" value="HTH-TYPE TRANSCRIPTIONAL REGULATOR RV1816"/>
    <property type="match status" value="1"/>
</dbReference>
<dbReference type="PANTHER" id="PTHR30055">
    <property type="entry name" value="HTH-TYPE TRANSCRIPTIONAL REGULATOR RUTR"/>
    <property type="match status" value="1"/>
</dbReference>
<dbReference type="SUPFAM" id="SSF48498">
    <property type="entry name" value="Tetracyclin repressor-like, C-terminal domain"/>
    <property type="match status" value="1"/>
</dbReference>
<dbReference type="Gene3D" id="1.10.357.10">
    <property type="entry name" value="Tetracycline Repressor, domain 2"/>
    <property type="match status" value="1"/>
</dbReference>
<evidence type="ECO:0000256" key="1">
    <source>
        <dbReference type="ARBA" id="ARBA00023015"/>
    </source>
</evidence>
<accession>A0A8J3QND1</accession>
<dbReference type="GO" id="GO:0003700">
    <property type="term" value="F:DNA-binding transcription factor activity"/>
    <property type="evidence" value="ECO:0007669"/>
    <property type="project" value="TreeGrafter"/>
</dbReference>
<protein>
    <submittedName>
        <fullName evidence="6">TetR family transcriptional regulator</fullName>
    </submittedName>
</protein>
<feature type="domain" description="HTH tetR-type" evidence="5">
    <location>
        <begin position="18"/>
        <end position="77"/>
    </location>
</feature>
<proteinExistence type="predicted"/>
<dbReference type="InterPro" id="IPR025996">
    <property type="entry name" value="MT1864/Rv1816-like_C"/>
</dbReference>
<evidence type="ECO:0000256" key="2">
    <source>
        <dbReference type="ARBA" id="ARBA00023125"/>
    </source>
</evidence>
<dbReference type="InterPro" id="IPR009057">
    <property type="entry name" value="Homeodomain-like_sf"/>
</dbReference>
<keyword evidence="1" id="KW-0805">Transcription regulation</keyword>
<gene>
    <name evidence="6" type="ORF">Raf01_08390</name>
</gene>
<dbReference type="InterPro" id="IPR036271">
    <property type="entry name" value="Tet_transcr_reg_TetR-rel_C_sf"/>
</dbReference>
<dbReference type="Proteomes" id="UP000642748">
    <property type="component" value="Unassembled WGS sequence"/>
</dbReference>